<keyword evidence="3 4" id="KW-0472">Membrane</keyword>
<evidence type="ECO:0000256" key="1">
    <source>
        <dbReference type="ARBA" id="ARBA00022692"/>
    </source>
</evidence>
<dbReference type="Proteomes" id="UP001501047">
    <property type="component" value="Unassembled WGS sequence"/>
</dbReference>
<dbReference type="RefSeq" id="WP_343828100.1">
    <property type="nucleotide sequence ID" value="NZ_BAAACI010000011.1"/>
</dbReference>
<evidence type="ECO:0000313" key="6">
    <source>
        <dbReference type="Proteomes" id="UP001501047"/>
    </source>
</evidence>
<feature type="transmembrane region" description="Helical" evidence="4">
    <location>
        <begin position="60"/>
        <end position="81"/>
    </location>
</feature>
<dbReference type="Pfam" id="PF03956">
    <property type="entry name" value="Lys_export"/>
    <property type="match status" value="1"/>
</dbReference>
<feature type="transmembrane region" description="Helical" evidence="4">
    <location>
        <begin position="30"/>
        <end position="48"/>
    </location>
</feature>
<evidence type="ECO:0000313" key="5">
    <source>
        <dbReference type="EMBL" id="GAA0779344.1"/>
    </source>
</evidence>
<proteinExistence type="predicted"/>
<dbReference type="SUPFAM" id="SSF118215">
    <property type="entry name" value="Proton glutamate symport protein"/>
    <property type="match status" value="1"/>
</dbReference>
<sequence>MEILIALILGAIVGYFLKLGEKGKNINGKLQQLGVIFLLFSMGVSIGADKDIIKNLPSIGLKSFLFAVGTIGVSIVLIYFLSEKFMPKENQLHKEKNLNLNEETIVEDGDELLNEACGEDK</sequence>
<gene>
    <name evidence="5" type="ORF">GCM10008908_37780</name>
</gene>
<evidence type="ECO:0008006" key="7">
    <source>
        <dbReference type="Google" id="ProtNLM"/>
    </source>
</evidence>
<evidence type="ECO:0000256" key="2">
    <source>
        <dbReference type="ARBA" id="ARBA00022989"/>
    </source>
</evidence>
<reference evidence="6" key="1">
    <citation type="journal article" date="2019" name="Int. J. Syst. Evol. Microbiol.">
        <title>The Global Catalogue of Microorganisms (GCM) 10K type strain sequencing project: providing services to taxonomists for standard genome sequencing and annotation.</title>
        <authorList>
            <consortium name="The Broad Institute Genomics Platform"/>
            <consortium name="The Broad Institute Genome Sequencing Center for Infectious Disease"/>
            <person name="Wu L."/>
            <person name="Ma J."/>
        </authorList>
    </citation>
    <scope>NUCLEOTIDE SEQUENCE [LARGE SCALE GENOMIC DNA]</scope>
    <source>
        <strain evidence="6">JCM 1417</strain>
    </source>
</reference>
<keyword evidence="2 4" id="KW-1133">Transmembrane helix</keyword>
<organism evidence="5 6">
    <name type="scientific">Clostridium subterminale</name>
    <dbReference type="NCBI Taxonomy" id="1550"/>
    <lineage>
        <taxon>Bacteria</taxon>
        <taxon>Bacillati</taxon>
        <taxon>Bacillota</taxon>
        <taxon>Clostridia</taxon>
        <taxon>Eubacteriales</taxon>
        <taxon>Clostridiaceae</taxon>
        <taxon>Clostridium</taxon>
    </lineage>
</organism>
<evidence type="ECO:0000256" key="4">
    <source>
        <dbReference type="SAM" id="Phobius"/>
    </source>
</evidence>
<evidence type="ECO:0000256" key="3">
    <source>
        <dbReference type="ARBA" id="ARBA00023136"/>
    </source>
</evidence>
<keyword evidence="1 4" id="KW-0812">Transmembrane</keyword>
<keyword evidence="6" id="KW-1185">Reference proteome</keyword>
<dbReference type="InterPro" id="IPR036458">
    <property type="entry name" value="Na:dicarbo_symporter_sf"/>
</dbReference>
<comment type="caution">
    <text evidence="5">The sequence shown here is derived from an EMBL/GenBank/DDBJ whole genome shotgun (WGS) entry which is preliminary data.</text>
</comment>
<accession>A0ABP3W7N4</accession>
<name>A0ABP3W7N4_CLOSU</name>
<dbReference type="EMBL" id="BAAACI010000011">
    <property type="protein sequence ID" value="GAA0779344.1"/>
    <property type="molecule type" value="Genomic_DNA"/>
</dbReference>
<protein>
    <recommendedName>
        <fullName evidence="7">DUF340 domain-containing protein</fullName>
    </recommendedName>
</protein>
<dbReference type="InterPro" id="IPR005642">
    <property type="entry name" value="LysO"/>
</dbReference>